<dbReference type="Gene3D" id="1.10.620.20">
    <property type="entry name" value="Ribonucleotide Reductase, subunit A"/>
    <property type="match status" value="1"/>
</dbReference>
<dbReference type="InterPro" id="IPR009078">
    <property type="entry name" value="Ferritin-like_SF"/>
</dbReference>
<dbReference type="KEGG" id="slx:SLAV_09165"/>
<accession>A0A2K8PAD0</accession>
<name>A0A2K8PAD0_STRLA</name>
<dbReference type="GO" id="GO:0016491">
    <property type="term" value="F:oxidoreductase activity"/>
    <property type="evidence" value="ECO:0007669"/>
    <property type="project" value="InterPro"/>
</dbReference>
<dbReference type="RefSeq" id="WP_100660829.1">
    <property type="nucleotide sequence ID" value="NZ_BSRP01000038.1"/>
</dbReference>
<dbReference type="InterPro" id="IPR012348">
    <property type="entry name" value="RNR-like"/>
</dbReference>
<dbReference type="EMBL" id="CP024985">
    <property type="protein sequence ID" value="ATZ23702.1"/>
    <property type="molecule type" value="Genomic_DNA"/>
</dbReference>
<evidence type="ECO:0000313" key="2">
    <source>
        <dbReference type="Proteomes" id="UP000231791"/>
    </source>
</evidence>
<sequence length="297" mass="34985">MGVSAPLPVTDRFLEVLERLSSRSIEEYYNPYQQFQWPEKLEEGRMWMTPELLTVYGTPFYDELGEDTLQRLSKWESINFYSLNVHGIRELLIEVVGRIHMPGFEVPSDFFHHFIGEENEHMWFFAEFCRRYGDKIYGSTALRADSAWEPEVENFLVFARILFFEELVDHYNTRMARDESLCHTIREVNRIHHQDESRHIAFGRELVSLLFTRMCEAVPAARIAEVEAYLKRYVVYSVNSLYNPHVYRDAGIADPLGLRNALVADERRRPFERKTIRKPLGFFLKTGIFSDDVLPVV</sequence>
<gene>
    <name evidence="1" type="ORF">SLAV_09165</name>
</gene>
<keyword evidence="2" id="KW-1185">Reference proteome</keyword>
<evidence type="ECO:0000313" key="1">
    <source>
        <dbReference type="EMBL" id="ATZ23702.1"/>
    </source>
</evidence>
<dbReference type="GeneID" id="49382903"/>
<dbReference type="SUPFAM" id="SSF47240">
    <property type="entry name" value="Ferritin-like"/>
    <property type="match status" value="1"/>
</dbReference>
<proteinExistence type="predicted"/>
<dbReference type="Proteomes" id="UP000231791">
    <property type="component" value="Chromosome"/>
</dbReference>
<dbReference type="AlphaFoldDB" id="A0A2K8PAD0"/>
<dbReference type="Pfam" id="PF11583">
    <property type="entry name" value="AurF"/>
    <property type="match status" value="1"/>
</dbReference>
<organism evidence="1 2">
    <name type="scientific">Streptomyces lavendulae subsp. lavendulae</name>
    <dbReference type="NCBI Taxonomy" id="58340"/>
    <lineage>
        <taxon>Bacteria</taxon>
        <taxon>Bacillati</taxon>
        <taxon>Actinomycetota</taxon>
        <taxon>Actinomycetes</taxon>
        <taxon>Kitasatosporales</taxon>
        <taxon>Streptomycetaceae</taxon>
        <taxon>Streptomyces</taxon>
    </lineage>
</organism>
<dbReference type="InterPro" id="IPR025859">
    <property type="entry name" value="AurF/CmlI"/>
</dbReference>
<reference evidence="1 2" key="1">
    <citation type="submission" date="2017-11" db="EMBL/GenBank/DDBJ databases">
        <title>Complete genome sequence of Streptomyces lavendulae subsp. lavendulae CCM 3239 (formerly 'Streptomyces aureofaciens CCM 3239'), the producer of the angucycline-type antibiotic auricin.</title>
        <authorList>
            <person name="Busche T."/>
            <person name="Novakova R."/>
            <person name="Al'Dilaimi A."/>
            <person name="Homerova D."/>
            <person name="Feckova L."/>
            <person name="Rezuchova B."/>
            <person name="Mingyar E."/>
            <person name="Csolleiova D."/>
            <person name="Bekeova C."/>
            <person name="Winkler A."/>
            <person name="Sevcikova B."/>
            <person name="Kalinowski J."/>
            <person name="Kormanec J."/>
            <person name="Ruckert C."/>
        </authorList>
    </citation>
    <scope>NUCLEOTIDE SEQUENCE [LARGE SCALE GENOMIC DNA]</scope>
    <source>
        <strain evidence="1 2">CCM 3239</strain>
    </source>
</reference>
<protein>
    <submittedName>
        <fullName evidence="1">p-aminobenzoate N-oxygenase AurF</fullName>
    </submittedName>
</protein>